<dbReference type="Gene3D" id="3.40.525.10">
    <property type="entry name" value="CRAL-TRIO lipid binding domain"/>
    <property type="match status" value="1"/>
</dbReference>
<dbReference type="InterPro" id="IPR036865">
    <property type="entry name" value="CRAL-TRIO_dom_sf"/>
</dbReference>
<protein>
    <submittedName>
        <fullName evidence="3">Putative phosphatidylinositol transfer protein sec14</fullName>
    </submittedName>
</protein>
<sequence length="381" mass="43465">MRRNVADCLTLPYHDDFFILRWLRARNFDPIAAEKMLRTSLKWREKWEADSIQDWPTPKVFEQYYPSGVSGFDKEGSPVVILPFNGIDMWGMLHSVSKNDFVRMAIKTFEATLDLARKQAETHGLKASKVIGILDLNGFNIKQFAWRPAAEAAITLIQMYEANYPEILKACYIINVPKVFAIAFAVVKNFLNDYTLSKIHIYKSEPNKWKPILLDQIDEDQLPITYGGTMCDPDGNPSCPSKIKIGGKIPKSYYIKNQADDKEVKSEEEYTIVTVKKGDKLRLDYEVTEIGSFLKWAFFTDGHDIKFGILSKDKSGKEKEELAITRVSCSQVEEEGVLTCDEQGIYSVIFDNTYSILRNKKLHYSISLIPPLATLTSPIVE</sequence>
<feature type="domain" description="GOLD" evidence="2">
    <location>
        <begin position="268"/>
        <end position="368"/>
    </location>
</feature>
<dbReference type="SUPFAM" id="SSF52087">
    <property type="entry name" value="CRAL/TRIO domain"/>
    <property type="match status" value="1"/>
</dbReference>
<proteinExistence type="evidence at transcript level"/>
<evidence type="ECO:0000259" key="2">
    <source>
        <dbReference type="PROSITE" id="PS50866"/>
    </source>
</evidence>
<dbReference type="PANTHER" id="PTHR23324">
    <property type="entry name" value="SEC14 RELATED PROTEIN"/>
    <property type="match status" value="1"/>
</dbReference>
<dbReference type="PRINTS" id="PR00180">
    <property type="entry name" value="CRETINALDHBP"/>
</dbReference>
<dbReference type="SMART" id="SM00516">
    <property type="entry name" value="SEC14"/>
    <property type="match status" value="1"/>
</dbReference>
<dbReference type="InterPro" id="IPR036598">
    <property type="entry name" value="GOLD_dom_sf"/>
</dbReference>
<dbReference type="CDD" id="cd00170">
    <property type="entry name" value="SEC14"/>
    <property type="match status" value="1"/>
</dbReference>
<reference evidence="3" key="1">
    <citation type="journal article" date="2014" name="PLoS Negl. Trop. Dis.">
        <title>An updated insight into the Sialotranscriptome of Triatoma infestans: developmental stage and geographic variations.</title>
        <authorList>
            <person name="Schwarz A."/>
            <person name="Medrano-Mercado N."/>
            <person name="Schaub G.A."/>
            <person name="Struchiner C.J."/>
            <person name="Bargues M.D."/>
            <person name="Levy M.Z."/>
            <person name="Ribeiro J.M."/>
        </authorList>
    </citation>
    <scope>NUCLEOTIDE SEQUENCE</scope>
    <source>
        <strain evidence="3">Chile</strain>
        <tissue evidence="3">Salivary glands</tissue>
    </source>
</reference>
<dbReference type="SUPFAM" id="SSF101576">
    <property type="entry name" value="Supernatant protein factor (SPF), C-terminal domain"/>
    <property type="match status" value="1"/>
</dbReference>
<name>A0A023F8J8_TRIIF</name>
<dbReference type="Gene3D" id="2.60.120.680">
    <property type="entry name" value="GOLD domain"/>
    <property type="match status" value="1"/>
</dbReference>
<dbReference type="SMART" id="SM01100">
    <property type="entry name" value="CRAL_TRIO_N"/>
    <property type="match status" value="1"/>
</dbReference>
<dbReference type="InterPro" id="IPR036273">
    <property type="entry name" value="CRAL/TRIO_N_dom_sf"/>
</dbReference>
<dbReference type="EMBL" id="GBBI01001006">
    <property type="protein sequence ID" value="JAC17706.1"/>
    <property type="molecule type" value="mRNA"/>
</dbReference>
<accession>A0A023F8J8</accession>
<dbReference type="AlphaFoldDB" id="A0A023F8J8"/>
<organism evidence="3">
    <name type="scientific">Triatoma infestans</name>
    <name type="common">Assassin bug</name>
    <dbReference type="NCBI Taxonomy" id="30076"/>
    <lineage>
        <taxon>Eukaryota</taxon>
        <taxon>Metazoa</taxon>
        <taxon>Ecdysozoa</taxon>
        <taxon>Arthropoda</taxon>
        <taxon>Hexapoda</taxon>
        <taxon>Insecta</taxon>
        <taxon>Pterygota</taxon>
        <taxon>Neoptera</taxon>
        <taxon>Paraneoptera</taxon>
        <taxon>Hemiptera</taxon>
        <taxon>Heteroptera</taxon>
        <taxon>Panheteroptera</taxon>
        <taxon>Cimicomorpha</taxon>
        <taxon>Reduviidae</taxon>
        <taxon>Triatominae</taxon>
        <taxon>Triatoma</taxon>
    </lineage>
</organism>
<dbReference type="PROSITE" id="PS50866">
    <property type="entry name" value="GOLD"/>
    <property type="match status" value="1"/>
</dbReference>
<evidence type="ECO:0000259" key="1">
    <source>
        <dbReference type="PROSITE" id="PS50191"/>
    </source>
</evidence>
<dbReference type="GO" id="GO:0005737">
    <property type="term" value="C:cytoplasm"/>
    <property type="evidence" value="ECO:0007669"/>
    <property type="project" value="TreeGrafter"/>
</dbReference>
<dbReference type="InterPro" id="IPR051064">
    <property type="entry name" value="SEC14/CRAL-TRIO_domain"/>
</dbReference>
<dbReference type="PROSITE" id="PS50191">
    <property type="entry name" value="CRAL_TRIO"/>
    <property type="match status" value="1"/>
</dbReference>
<dbReference type="Pfam" id="PF00650">
    <property type="entry name" value="CRAL_TRIO"/>
    <property type="match status" value="1"/>
</dbReference>
<dbReference type="InterPro" id="IPR001251">
    <property type="entry name" value="CRAL-TRIO_dom"/>
</dbReference>
<dbReference type="SUPFAM" id="SSF46938">
    <property type="entry name" value="CRAL/TRIO N-terminal domain"/>
    <property type="match status" value="1"/>
</dbReference>
<feature type="domain" description="CRAL-TRIO" evidence="1">
    <location>
        <begin position="57"/>
        <end position="234"/>
    </location>
</feature>
<dbReference type="InterPro" id="IPR009038">
    <property type="entry name" value="GOLD_dom"/>
</dbReference>
<dbReference type="InterPro" id="IPR011074">
    <property type="entry name" value="CRAL/TRIO_N_dom"/>
</dbReference>
<evidence type="ECO:0000313" key="3">
    <source>
        <dbReference type="EMBL" id="JAC17706.1"/>
    </source>
</evidence>
<dbReference type="PANTHER" id="PTHR23324:SF83">
    <property type="entry name" value="SEC14-LIKE PROTEIN 2"/>
    <property type="match status" value="1"/>
</dbReference>